<evidence type="ECO:0000313" key="3">
    <source>
        <dbReference type="Proteomes" id="UP000324222"/>
    </source>
</evidence>
<comment type="caution">
    <text evidence="2">The sequence shown here is derived from an EMBL/GenBank/DDBJ whole genome shotgun (WGS) entry which is preliminary data.</text>
</comment>
<dbReference type="EMBL" id="VSRR010062764">
    <property type="protein sequence ID" value="MPC83534.1"/>
    <property type="molecule type" value="Genomic_DNA"/>
</dbReference>
<dbReference type="AlphaFoldDB" id="A0A5B7ITM1"/>
<accession>A0A5B7ITM1</accession>
<feature type="compositionally biased region" description="Basic and acidic residues" evidence="1">
    <location>
        <begin position="23"/>
        <end position="35"/>
    </location>
</feature>
<protein>
    <submittedName>
        <fullName evidence="2">Uncharacterized protein</fullName>
    </submittedName>
</protein>
<dbReference type="Proteomes" id="UP000324222">
    <property type="component" value="Unassembled WGS sequence"/>
</dbReference>
<gene>
    <name evidence="2" type="ORF">E2C01_078246</name>
</gene>
<evidence type="ECO:0000256" key="1">
    <source>
        <dbReference type="SAM" id="MobiDB-lite"/>
    </source>
</evidence>
<evidence type="ECO:0000313" key="2">
    <source>
        <dbReference type="EMBL" id="MPC83534.1"/>
    </source>
</evidence>
<organism evidence="2 3">
    <name type="scientific">Portunus trituberculatus</name>
    <name type="common">Swimming crab</name>
    <name type="synonym">Neptunus trituberculatus</name>
    <dbReference type="NCBI Taxonomy" id="210409"/>
    <lineage>
        <taxon>Eukaryota</taxon>
        <taxon>Metazoa</taxon>
        <taxon>Ecdysozoa</taxon>
        <taxon>Arthropoda</taxon>
        <taxon>Crustacea</taxon>
        <taxon>Multicrustacea</taxon>
        <taxon>Malacostraca</taxon>
        <taxon>Eumalacostraca</taxon>
        <taxon>Eucarida</taxon>
        <taxon>Decapoda</taxon>
        <taxon>Pleocyemata</taxon>
        <taxon>Brachyura</taxon>
        <taxon>Eubrachyura</taxon>
        <taxon>Portunoidea</taxon>
        <taxon>Portunidae</taxon>
        <taxon>Portuninae</taxon>
        <taxon>Portunus</taxon>
    </lineage>
</organism>
<sequence>MEAISWQEVALRLLKNLGSSSRSARDRGGEPDNHSEAAAFGPSSGKFKPRKFAKMDVVVRCRLFGLTLYTGGGGCEGKVEVEGSAVKSEVEGCGLVVVKVGKGGVLHWIVGSGGSRHRGWWRTLTTPTSSPLGSSDLWKEKDKM</sequence>
<proteinExistence type="predicted"/>
<feature type="region of interest" description="Disordered" evidence="1">
    <location>
        <begin position="20"/>
        <end position="48"/>
    </location>
</feature>
<keyword evidence="3" id="KW-1185">Reference proteome</keyword>
<reference evidence="2 3" key="1">
    <citation type="submission" date="2019-05" db="EMBL/GenBank/DDBJ databases">
        <title>Another draft genome of Portunus trituberculatus and its Hox gene families provides insights of decapod evolution.</title>
        <authorList>
            <person name="Jeong J.-H."/>
            <person name="Song I."/>
            <person name="Kim S."/>
            <person name="Choi T."/>
            <person name="Kim D."/>
            <person name="Ryu S."/>
            <person name="Kim W."/>
        </authorList>
    </citation>
    <scope>NUCLEOTIDE SEQUENCE [LARGE SCALE GENOMIC DNA]</scope>
    <source>
        <tissue evidence="2">Muscle</tissue>
    </source>
</reference>
<name>A0A5B7ITM1_PORTR</name>